<dbReference type="FunFam" id="3.40.50.970:FF:000006">
    <property type="entry name" value="Pyruvate dehydrogenase E1 component subunit beta"/>
    <property type="match status" value="1"/>
</dbReference>
<dbReference type="Gene3D" id="3.40.50.970">
    <property type="match status" value="1"/>
</dbReference>
<evidence type="ECO:0000256" key="10">
    <source>
        <dbReference type="RuleBase" id="RU364074"/>
    </source>
</evidence>
<comment type="catalytic activity">
    <reaction evidence="10">
        <text>N(6)-[(R)-lipoyl]-L-lysyl-[protein] + pyruvate + H(+) = N(6)-[(R)-S(8)-acetyldihydrolipoyl]-L-lysyl-[protein] + CO2</text>
        <dbReference type="Rhea" id="RHEA:19189"/>
        <dbReference type="Rhea" id="RHEA-COMP:10474"/>
        <dbReference type="Rhea" id="RHEA-COMP:10478"/>
        <dbReference type="ChEBI" id="CHEBI:15361"/>
        <dbReference type="ChEBI" id="CHEBI:15378"/>
        <dbReference type="ChEBI" id="CHEBI:16526"/>
        <dbReference type="ChEBI" id="CHEBI:83099"/>
        <dbReference type="ChEBI" id="CHEBI:83111"/>
        <dbReference type="EC" id="1.2.4.1"/>
    </reaction>
</comment>
<keyword evidence="4" id="KW-0809">Transit peptide</keyword>
<dbReference type="GO" id="GO:0046872">
    <property type="term" value="F:metal ion binding"/>
    <property type="evidence" value="ECO:0007669"/>
    <property type="project" value="UniProtKB-KW"/>
</dbReference>
<dbReference type="CDD" id="cd07036">
    <property type="entry name" value="TPP_PYR_E1-PDHc-beta_like"/>
    <property type="match status" value="1"/>
</dbReference>
<evidence type="ECO:0000256" key="8">
    <source>
        <dbReference type="ARBA" id="ARBA00023128"/>
    </source>
</evidence>
<dbReference type="Gene3D" id="3.40.50.920">
    <property type="match status" value="1"/>
</dbReference>
<sequence>EGKRHFTPCISSLFLQKRCLATPSEATMTVRDALNIALEEEFIRDERVFLIGEEVAQYNGAYKVSKGLLDKFGPKRVVDTPITEAGFAGLAVGAALSGLRPICEFMTFNFSMQAIDHVINSAAKILYMSGGIVQCPIVFRGPNGSAAGVAAQHSQDYSAWYGAIPGLKVVSPWDSEDAKGLLKAAVRDPNPVVVLENELQYGISFPVSQEVMSPDFVLPIGKAKIVREGKDVTIVAHSRPVSFCLEAADILYKEEGISAEVINLRSIRPLDINTIVNSLKKTNHLVTVESGFPQFGVGSEICAMVMETEGFDYLDAPVERVTCADVPTPYAANLEDITFPDTNVIVKVVRRALYKKN</sequence>
<dbReference type="SUPFAM" id="SSF52922">
    <property type="entry name" value="TK C-terminal domain-like"/>
    <property type="match status" value="1"/>
</dbReference>
<dbReference type="EMBL" id="CAMKVN010000983">
    <property type="protein sequence ID" value="CAI2172789.1"/>
    <property type="molecule type" value="Genomic_DNA"/>
</dbReference>
<dbReference type="NCBIfam" id="NF006667">
    <property type="entry name" value="PRK09212.1"/>
    <property type="match status" value="1"/>
</dbReference>
<dbReference type="Proteomes" id="UP001153678">
    <property type="component" value="Unassembled WGS sequence"/>
</dbReference>
<proteinExistence type="predicted"/>
<dbReference type="GO" id="GO:0006086">
    <property type="term" value="P:pyruvate decarboxylation to acetyl-CoA"/>
    <property type="evidence" value="ECO:0007669"/>
    <property type="project" value="InterPro"/>
</dbReference>
<reference evidence="12" key="1">
    <citation type="submission" date="2022-08" db="EMBL/GenBank/DDBJ databases">
        <authorList>
            <person name="Kallberg Y."/>
            <person name="Tangrot J."/>
            <person name="Rosling A."/>
        </authorList>
    </citation>
    <scope>NUCLEOTIDE SEQUENCE</scope>
    <source>
        <strain evidence="12">Wild A</strain>
    </source>
</reference>
<evidence type="ECO:0000256" key="3">
    <source>
        <dbReference type="ARBA" id="ARBA00022723"/>
    </source>
</evidence>
<keyword evidence="3" id="KW-0479">Metal-binding</keyword>
<dbReference type="InterPro" id="IPR029061">
    <property type="entry name" value="THDP-binding"/>
</dbReference>
<evidence type="ECO:0000256" key="9">
    <source>
        <dbReference type="ARBA" id="ARBA00023317"/>
    </source>
</evidence>
<keyword evidence="6 10" id="KW-0560">Oxidoreductase</keyword>
<dbReference type="InterPro" id="IPR005475">
    <property type="entry name" value="Transketolase-like_Pyr-bd"/>
</dbReference>
<dbReference type="PANTHER" id="PTHR11624">
    <property type="entry name" value="DEHYDROGENASE RELATED"/>
    <property type="match status" value="1"/>
</dbReference>
<dbReference type="GO" id="GO:0005739">
    <property type="term" value="C:mitochondrion"/>
    <property type="evidence" value="ECO:0007669"/>
    <property type="project" value="UniProtKB-SubCell"/>
</dbReference>
<dbReference type="InterPro" id="IPR009014">
    <property type="entry name" value="Transketo_C/PFOR_II"/>
</dbReference>
<comment type="caution">
    <text evidence="12">The sequence shown here is derived from an EMBL/GenBank/DDBJ whole genome shotgun (WGS) entry which is preliminary data.</text>
</comment>
<comment type="function">
    <text evidence="10">The pyruvate dehydrogenase complex catalyzes the overall conversion of pyruvate to acetyl-CoA and CO2.</text>
</comment>
<dbReference type="NCBIfam" id="NF008854">
    <property type="entry name" value="PRK11892.1"/>
    <property type="match status" value="1"/>
</dbReference>
<evidence type="ECO:0000313" key="13">
    <source>
        <dbReference type="Proteomes" id="UP001153678"/>
    </source>
</evidence>
<evidence type="ECO:0000256" key="2">
    <source>
        <dbReference type="ARBA" id="ARBA00004173"/>
    </source>
</evidence>
<dbReference type="PANTHER" id="PTHR11624:SF96">
    <property type="entry name" value="PYRUVATE DEHYDROGENASE E1 COMPONENT SUBUNIT BETA, MITOCHONDRIAL"/>
    <property type="match status" value="1"/>
</dbReference>
<dbReference type="GO" id="GO:0004739">
    <property type="term" value="F:pyruvate dehydrogenase (acetyl-transferring) activity"/>
    <property type="evidence" value="ECO:0007669"/>
    <property type="project" value="UniProtKB-UniRule"/>
</dbReference>
<keyword evidence="5" id="KW-0630">Potassium</keyword>
<comment type="subcellular location">
    <subcellularLocation>
        <location evidence="2">Mitochondrion</location>
    </subcellularLocation>
</comment>
<protein>
    <recommendedName>
        <fullName evidence="10">Pyruvate dehydrogenase E1 component subunit beta</fullName>
        <ecNumber evidence="10">1.2.4.1</ecNumber>
    </recommendedName>
</protein>
<evidence type="ECO:0000256" key="7">
    <source>
        <dbReference type="ARBA" id="ARBA00023052"/>
    </source>
</evidence>
<keyword evidence="7 10" id="KW-0786">Thiamine pyrophosphate</keyword>
<dbReference type="SMART" id="SM00861">
    <property type="entry name" value="Transket_pyr"/>
    <property type="match status" value="1"/>
</dbReference>
<keyword evidence="13" id="KW-1185">Reference proteome</keyword>
<accession>A0A9W4SMV3</accession>
<feature type="non-terminal residue" evidence="12">
    <location>
        <position position="357"/>
    </location>
</feature>
<dbReference type="InterPro" id="IPR033248">
    <property type="entry name" value="Transketolase_C"/>
</dbReference>
<evidence type="ECO:0000256" key="6">
    <source>
        <dbReference type="ARBA" id="ARBA00023002"/>
    </source>
</evidence>
<evidence type="ECO:0000313" key="12">
    <source>
        <dbReference type="EMBL" id="CAI2172789.1"/>
    </source>
</evidence>
<dbReference type="InterPro" id="IPR027110">
    <property type="entry name" value="PDHB_mito-type"/>
</dbReference>
<comment type="cofactor">
    <cofactor evidence="1 10">
        <name>thiamine diphosphate</name>
        <dbReference type="ChEBI" id="CHEBI:58937"/>
    </cofactor>
</comment>
<evidence type="ECO:0000256" key="5">
    <source>
        <dbReference type="ARBA" id="ARBA00022958"/>
    </source>
</evidence>
<feature type="domain" description="Transketolase-like pyrimidine-binding" evidence="11">
    <location>
        <begin position="28"/>
        <end position="203"/>
    </location>
</feature>
<keyword evidence="9 10" id="KW-0670">Pyruvate</keyword>
<dbReference type="EC" id="1.2.4.1" evidence="10"/>
<dbReference type="AlphaFoldDB" id="A0A9W4SMV3"/>
<name>A0A9W4SMV3_9GLOM</name>
<evidence type="ECO:0000256" key="1">
    <source>
        <dbReference type="ARBA" id="ARBA00001964"/>
    </source>
</evidence>
<dbReference type="Pfam" id="PF02780">
    <property type="entry name" value="Transketolase_C"/>
    <property type="match status" value="1"/>
</dbReference>
<organism evidence="12 13">
    <name type="scientific">Funneliformis geosporum</name>
    <dbReference type="NCBI Taxonomy" id="1117311"/>
    <lineage>
        <taxon>Eukaryota</taxon>
        <taxon>Fungi</taxon>
        <taxon>Fungi incertae sedis</taxon>
        <taxon>Mucoromycota</taxon>
        <taxon>Glomeromycotina</taxon>
        <taxon>Glomeromycetes</taxon>
        <taxon>Glomerales</taxon>
        <taxon>Glomeraceae</taxon>
        <taxon>Funneliformis</taxon>
    </lineage>
</organism>
<dbReference type="Pfam" id="PF02779">
    <property type="entry name" value="Transket_pyr"/>
    <property type="match status" value="1"/>
</dbReference>
<gene>
    <name evidence="12" type="ORF">FWILDA_LOCUS5758</name>
</gene>
<dbReference type="SUPFAM" id="SSF52518">
    <property type="entry name" value="Thiamin diphosphate-binding fold (THDP-binding)"/>
    <property type="match status" value="1"/>
</dbReference>
<keyword evidence="8" id="KW-0496">Mitochondrion</keyword>
<dbReference type="OrthoDB" id="10266385at2759"/>
<evidence type="ECO:0000259" key="11">
    <source>
        <dbReference type="SMART" id="SM00861"/>
    </source>
</evidence>
<evidence type="ECO:0000256" key="4">
    <source>
        <dbReference type="ARBA" id="ARBA00022946"/>
    </source>
</evidence>
<dbReference type="FunFam" id="3.40.50.920:FF:000001">
    <property type="entry name" value="Pyruvate dehydrogenase E1 beta subunit"/>
    <property type="match status" value="1"/>
</dbReference>